<dbReference type="RefSeq" id="WP_069513518.1">
    <property type="nucleotide sequence ID" value="NZ_CP194323.1"/>
</dbReference>
<dbReference type="PANTHER" id="PTHR30473">
    <property type="entry name" value="PROTEIN PHOH"/>
    <property type="match status" value="1"/>
</dbReference>
<organism evidence="8 9">
    <name type="scientific">Lysinibacillus sphaericus</name>
    <name type="common">Bacillus sphaericus</name>
    <dbReference type="NCBI Taxonomy" id="1421"/>
    <lineage>
        <taxon>Bacteria</taxon>
        <taxon>Bacillati</taxon>
        <taxon>Bacillota</taxon>
        <taxon>Bacilli</taxon>
        <taxon>Bacillales</taxon>
        <taxon>Bacillaceae</taxon>
        <taxon>Lysinibacillus</taxon>
    </lineage>
</organism>
<dbReference type="InterPro" id="IPR003714">
    <property type="entry name" value="PhoH"/>
</dbReference>
<dbReference type="InterPro" id="IPR027417">
    <property type="entry name" value="P-loop_NTPase"/>
</dbReference>
<dbReference type="EMBL" id="PGLV01000001">
    <property type="protein sequence ID" value="POZ55680.1"/>
    <property type="molecule type" value="Genomic_DNA"/>
</dbReference>
<comment type="subcellular location">
    <subcellularLocation>
        <location evidence="1">Cytoplasm</location>
    </subcellularLocation>
</comment>
<evidence type="ECO:0000259" key="7">
    <source>
        <dbReference type="Pfam" id="PF02562"/>
    </source>
</evidence>
<comment type="caution">
    <text evidence="8">The sequence shown here is derived from an EMBL/GenBank/DDBJ whole genome shotgun (WGS) entry which is preliminary data.</text>
</comment>
<dbReference type="Pfam" id="PF02562">
    <property type="entry name" value="PhoH"/>
    <property type="match status" value="1"/>
</dbReference>
<keyword evidence="9" id="KW-1185">Reference proteome</keyword>
<keyword evidence="3" id="KW-0963">Cytoplasm</keyword>
<dbReference type="Proteomes" id="UP000237319">
    <property type="component" value="Unassembled WGS sequence"/>
</dbReference>
<dbReference type="InterPro" id="IPR051451">
    <property type="entry name" value="PhoH2-like"/>
</dbReference>
<dbReference type="GO" id="GO:0005524">
    <property type="term" value="F:ATP binding"/>
    <property type="evidence" value="ECO:0007669"/>
    <property type="project" value="UniProtKB-KW"/>
</dbReference>
<feature type="domain" description="PhoH-like protein" evidence="7">
    <location>
        <begin position="111"/>
        <end position="314"/>
    </location>
</feature>
<evidence type="ECO:0000256" key="1">
    <source>
        <dbReference type="ARBA" id="ARBA00004496"/>
    </source>
</evidence>
<evidence type="ECO:0000256" key="2">
    <source>
        <dbReference type="ARBA" id="ARBA00010393"/>
    </source>
</evidence>
<dbReference type="SUPFAM" id="SSF52540">
    <property type="entry name" value="P-loop containing nucleoside triphosphate hydrolases"/>
    <property type="match status" value="1"/>
</dbReference>
<dbReference type="AlphaFoldDB" id="A0A2S5CY06"/>
<evidence type="ECO:0000256" key="3">
    <source>
        <dbReference type="ARBA" id="ARBA00022490"/>
    </source>
</evidence>
<accession>A0A2S5CY06</accession>
<proteinExistence type="inferred from homology"/>
<evidence type="ECO:0000313" key="8">
    <source>
        <dbReference type="EMBL" id="POZ55680.1"/>
    </source>
</evidence>
<evidence type="ECO:0000313" key="9">
    <source>
        <dbReference type="Proteomes" id="UP000237319"/>
    </source>
</evidence>
<dbReference type="GO" id="GO:0005829">
    <property type="term" value="C:cytosol"/>
    <property type="evidence" value="ECO:0007669"/>
    <property type="project" value="TreeGrafter"/>
</dbReference>
<reference evidence="8 9" key="1">
    <citation type="submission" date="2017-11" db="EMBL/GenBank/DDBJ databases">
        <title>Genome sequence of Lysinibacillus sphaericus, a lignin-degrading bacteria isolated from municipal solid waste soil.</title>
        <authorList>
            <person name="Persinoti G.F."/>
            <person name="Paixao D.A."/>
            <person name="Bugg T.D."/>
            <person name="Squina F.M."/>
        </authorList>
    </citation>
    <scope>NUCLEOTIDE SEQUENCE [LARGE SCALE GENOMIC DNA]</scope>
    <source>
        <strain evidence="8 9">A1</strain>
    </source>
</reference>
<dbReference type="PANTHER" id="PTHR30473:SF1">
    <property type="entry name" value="PHOH-LIKE PROTEIN"/>
    <property type="match status" value="1"/>
</dbReference>
<name>A0A2S5CY06_LYSSH</name>
<evidence type="ECO:0000256" key="6">
    <source>
        <dbReference type="ARBA" id="ARBA00039970"/>
    </source>
</evidence>
<protein>
    <recommendedName>
        <fullName evidence="6">PhoH-like protein</fullName>
    </recommendedName>
</protein>
<evidence type="ECO:0000256" key="4">
    <source>
        <dbReference type="ARBA" id="ARBA00022741"/>
    </source>
</evidence>
<dbReference type="FunFam" id="3.40.50.300:FF:000013">
    <property type="entry name" value="PhoH family ATPase"/>
    <property type="match status" value="1"/>
</dbReference>
<keyword evidence="4" id="KW-0547">Nucleotide-binding</keyword>
<keyword evidence="5" id="KW-0067">ATP-binding</keyword>
<dbReference type="Gene3D" id="3.40.50.300">
    <property type="entry name" value="P-loop containing nucleotide triphosphate hydrolases"/>
    <property type="match status" value="1"/>
</dbReference>
<sequence length="318" mass="35656">MSEHLTVLQVDNPNEAVMLLGISDANMKLIEEALHVHIITRGEQIQLAGEEEAKEQATYLLHALLKVIRKGINIDQRDVATAIEMTQKGTIEYFAELYDEEIARTTKGKPIRAKTIGQREYIQAIRHKDVVFGIGPAGTGKTYLAVVMATQALKNGHVKRIILTRPAVEAGESLGFLPGDLKEKVDPYLRPLYDALNDIYGSEQTQRLIERGTIEIAPLAYMRGRTLDDAFVILDEAQNTTHMQMKMFLTRLGFGSKMVITGDKTQIDLPKNTESGLIVAERTLKYVKPIHFQILEQGDVVRHPVVAKIIQAYEEQQL</sequence>
<evidence type="ECO:0000256" key="5">
    <source>
        <dbReference type="ARBA" id="ARBA00022840"/>
    </source>
</evidence>
<gene>
    <name evidence="8" type="ORF">LYSIN_00463</name>
</gene>
<comment type="similarity">
    <text evidence="2">Belongs to the PhoH family.</text>
</comment>